<dbReference type="NCBIfam" id="TIGR00180">
    <property type="entry name" value="parB_part"/>
    <property type="match status" value="1"/>
</dbReference>
<proteinExistence type="inferred from homology"/>
<dbReference type="PANTHER" id="PTHR33375">
    <property type="entry name" value="CHROMOSOME-PARTITIONING PROTEIN PARB-RELATED"/>
    <property type="match status" value="1"/>
</dbReference>
<dbReference type="InterPro" id="IPR050336">
    <property type="entry name" value="Chromosome_partition/occlusion"/>
</dbReference>
<evidence type="ECO:0000313" key="5">
    <source>
        <dbReference type="EMBL" id="NVY96662.1"/>
    </source>
</evidence>
<dbReference type="Proteomes" id="UP000563523">
    <property type="component" value="Unassembled WGS sequence"/>
</dbReference>
<evidence type="ECO:0000313" key="6">
    <source>
        <dbReference type="Proteomes" id="UP000563523"/>
    </source>
</evidence>
<dbReference type="PANTHER" id="PTHR33375:SF8">
    <property type="entry name" value="NUCLEOID OCCLUSION PROTEIN"/>
    <property type="match status" value="1"/>
</dbReference>
<dbReference type="Gene3D" id="1.10.10.2830">
    <property type="match status" value="1"/>
</dbReference>
<dbReference type="Gene3D" id="3.90.1530.30">
    <property type="match status" value="1"/>
</dbReference>
<dbReference type="InterPro" id="IPR036086">
    <property type="entry name" value="ParB/Sulfiredoxin_sf"/>
</dbReference>
<dbReference type="GO" id="GO:0009295">
    <property type="term" value="C:nucleoid"/>
    <property type="evidence" value="ECO:0007669"/>
    <property type="project" value="UniProtKB-SubCell"/>
</dbReference>
<dbReference type="GO" id="GO:0007059">
    <property type="term" value="P:chromosome segregation"/>
    <property type="evidence" value="ECO:0007669"/>
    <property type="project" value="TreeGrafter"/>
</dbReference>
<dbReference type="GO" id="GO:0005694">
    <property type="term" value="C:chromosome"/>
    <property type="evidence" value="ECO:0007669"/>
    <property type="project" value="TreeGrafter"/>
</dbReference>
<organism evidence="5 6">
    <name type="scientific">Bombilactobacillus apium</name>
    <dbReference type="NCBI Taxonomy" id="2675299"/>
    <lineage>
        <taxon>Bacteria</taxon>
        <taxon>Bacillati</taxon>
        <taxon>Bacillota</taxon>
        <taxon>Bacilli</taxon>
        <taxon>Lactobacillales</taxon>
        <taxon>Lactobacillaceae</taxon>
        <taxon>Bombilactobacillus</taxon>
    </lineage>
</organism>
<keyword evidence="3" id="KW-0238">DNA-binding</keyword>
<comment type="similarity">
    <text evidence="2">Belongs to the ParB family.</text>
</comment>
<dbReference type="EMBL" id="JABZEC010000004">
    <property type="protein sequence ID" value="NVY96662.1"/>
    <property type="molecule type" value="Genomic_DNA"/>
</dbReference>
<dbReference type="CDD" id="cd16393">
    <property type="entry name" value="SPO0J_N"/>
    <property type="match status" value="1"/>
</dbReference>
<dbReference type="FunFam" id="1.10.10.2830:FF:000001">
    <property type="entry name" value="Chromosome partitioning protein ParB"/>
    <property type="match status" value="1"/>
</dbReference>
<accession>A0A850R7L0</accession>
<keyword evidence="6" id="KW-1185">Reference proteome</keyword>
<dbReference type="AlphaFoldDB" id="A0A850R7L0"/>
<comment type="subcellular location">
    <subcellularLocation>
        <location evidence="1">Cytoplasm</location>
        <location evidence="1">Nucleoid</location>
    </subcellularLocation>
</comment>
<dbReference type="InterPro" id="IPR004437">
    <property type="entry name" value="ParB/RepB/Spo0J"/>
</dbReference>
<dbReference type="FunFam" id="3.90.1530.30:FF:000001">
    <property type="entry name" value="Chromosome partitioning protein ParB"/>
    <property type="match status" value="1"/>
</dbReference>
<name>A0A850R7L0_9LACO</name>
<evidence type="ECO:0000259" key="4">
    <source>
        <dbReference type="SMART" id="SM00470"/>
    </source>
</evidence>
<dbReference type="SUPFAM" id="SSF110849">
    <property type="entry name" value="ParB/Sulfiredoxin"/>
    <property type="match status" value="1"/>
</dbReference>
<dbReference type="InterPro" id="IPR041468">
    <property type="entry name" value="HTH_ParB/Spo0J"/>
</dbReference>
<protein>
    <submittedName>
        <fullName evidence="5">ParB/RepB/Spo0J family partition protein</fullName>
    </submittedName>
</protein>
<feature type="domain" description="ParB-like N-terminal" evidence="4">
    <location>
        <begin position="20"/>
        <end position="110"/>
    </location>
</feature>
<evidence type="ECO:0000256" key="1">
    <source>
        <dbReference type="ARBA" id="ARBA00004453"/>
    </source>
</evidence>
<sequence length="275" mass="30920">MSFLDKFRDKKQTAVSDQVQQIPLTQIEANTYQPRTQFTAEQITELAQSIAAHGLLQPIIVRQQSPEHYEIIAGERRFRAVSQLQWTQIPALVRTYSDQQSAALALIENLQRQDLNPIEEAQAYVHLKELNHLQQQELAQQLGKSQSYVANKIRLLKLAAPVQAAIAAGKISQRHGRALLGLSQAEQEALLPKIQERQLTVTATEKLVQAKKRPPVSPRKKIKALTSHSSRLTLNTLYDSLKLAEKSGAQFAYQEVDSPTEYQIIITVSKEDQNG</sequence>
<evidence type="ECO:0000256" key="3">
    <source>
        <dbReference type="ARBA" id="ARBA00023125"/>
    </source>
</evidence>
<gene>
    <name evidence="5" type="ORF">HU830_05740</name>
</gene>
<dbReference type="Pfam" id="PF02195">
    <property type="entry name" value="ParB_N"/>
    <property type="match status" value="1"/>
</dbReference>
<dbReference type="Pfam" id="PF17762">
    <property type="entry name" value="HTH_ParB"/>
    <property type="match status" value="1"/>
</dbReference>
<dbReference type="InterPro" id="IPR003115">
    <property type="entry name" value="ParB_N"/>
</dbReference>
<dbReference type="SMART" id="SM00470">
    <property type="entry name" value="ParB"/>
    <property type="match status" value="1"/>
</dbReference>
<dbReference type="SUPFAM" id="SSF109709">
    <property type="entry name" value="KorB DNA-binding domain-like"/>
    <property type="match status" value="1"/>
</dbReference>
<dbReference type="GO" id="GO:0045881">
    <property type="term" value="P:positive regulation of sporulation resulting in formation of a cellular spore"/>
    <property type="evidence" value="ECO:0007669"/>
    <property type="project" value="TreeGrafter"/>
</dbReference>
<reference evidence="5 6" key="1">
    <citation type="submission" date="2020-06" db="EMBL/GenBank/DDBJ databases">
        <authorList>
            <person name="Kang J."/>
        </authorList>
    </citation>
    <scope>NUCLEOTIDE SEQUENCE [LARGE SCALE GENOMIC DNA]</scope>
    <source>
        <strain evidence="5 6">DCY120</strain>
    </source>
</reference>
<evidence type="ECO:0000256" key="2">
    <source>
        <dbReference type="ARBA" id="ARBA00006295"/>
    </source>
</evidence>
<comment type="caution">
    <text evidence="5">The sequence shown here is derived from an EMBL/GenBank/DDBJ whole genome shotgun (WGS) entry which is preliminary data.</text>
</comment>
<dbReference type="GO" id="GO:0003677">
    <property type="term" value="F:DNA binding"/>
    <property type="evidence" value="ECO:0007669"/>
    <property type="project" value="UniProtKB-KW"/>
</dbReference>